<organism evidence="1 2">
    <name type="scientific">Pleurotus cornucopiae</name>
    <name type="common">Cornucopia mushroom</name>
    <dbReference type="NCBI Taxonomy" id="5321"/>
    <lineage>
        <taxon>Eukaryota</taxon>
        <taxon>Fungi</taxon>
        <taxon>Dikarya</taxon>
        <taxon>Basidiomycota</taxon>
        <taxon>Agaricomycotina</taxon>
        <taxon>Agaricomycetes</taxon>
        <taxon>Agaricomycetidae</taxon>
        <taxon>Agaricales</taxon>
        <taxon>Pleurotineae</taxon>
        <taxon>Pleurotaceae</taxon>
        <taxon>Pleurotus</taxon>
    </lineage>
</organism>
<reference evidence="1 2" key="1">
    <citation type="journal article" date="2021" name="Appl. Environ. Microbiol.">
        <title>Genetic linkage and physical mapping for an oyster mushroom Pleurotus cornucopiae and QTL analysis for the trait cap color.</title>
        <authorList>
            <person name="Zhang Y."/>
            <person name="Gao W."/>
            <person name="Sonnenberg A."/>
            <person name="Chen Q."/>
            <person name="Zhang J."/>
            <person name="Huang C."/>
        </authorList>
    </citation>
    <scope>NUCLEOTIDE SEQUENCE [LARGE SCALE GENOMIC DNA]</scope>
    <source>
        <strain evidence="1">CCMSSC00406</strain>
    </source>
</reference>
<sequence length="88" mass="9862">MARQNDVDETSLLTPRRQQPVRSAFPPNTPTPVCRLPQLTHSLVQRVFVRDSEIDASVGHENGVTNGDREGGARAMRCDAMRHDSDHR</sequence>
<comment type="caution">
    <text evidence="1">The sequence shown here is derived from an EMBL/GenBank/DDBJ whole genome shotgun (WGS) entry which is preliminary data.</text>
</comment>
<dbReference type="Proteomes" id="UP000824881">
    <property type="component" value="Unassembled WGS sequence"/>
</dbReference>
<accession>A0ACB7IGN5</accession>
<name>A0ACB7IGN5_PLECO</name>
<dbReference type="EMBL" id="WQMT02000011">
    <property type="protein sequence ID" value="KAG9217522.1"/>
    <property type="molecule type" value="Genomic_DNA"/>
</dbReference>
<proteinExistence type="predicted"/>
<keyword evidence="2" id="KW-1185">Reference proteome</keyword>
<gene>
    <name evidence="1" type="ORF">CCMSSC00406_0008634</name>
</gene>
<protein>
    <submittedName>
        <fullName evidence="1">Uncharacterized protein</fullName>
    </submittedName>
</protein>
<evidence type="ECO:0000313" key="2">
    <source>
        <dbReference type="Proteomes" id="UP000824881"/>
    </source>
</evidence>
<evidence type="ECO:0000313" key="1">
    <source>
        <dbReference type="EMBL" id="KAG9217522.1"/>
    </source>
</evidence>